<proteinExistence type="inferred from homology"/>
<dbReference type="STRING" id="7868.ENSCMIP00000009849"/>
<evidence type="ECO:0000259" key="7">
    <source>
        <dbReference type="Pfam" id="PF08418"/>
    </source>
</evidence>
<dbReference type="Pfam" id="PF04042">
    <property type="entry name" value="DNA_pol_E_B"/>
    <property type="match status" value="1"/>
</dbReference>
<dbReference type="GeneTree" id="ENSGT00390000016784"/>
<dbReference type="Gene3D" id="3.60.21.60">
    <property type="match status" value="1"/>
</dbReference>
<name>A0A4W3HJX1_CALMI</name>
<dbReference type="OMA" id="PDVCILX"/>
<evidence type="ECO:0000313" key="10">
    <source>
        <dbReference type="Proteomes" id="UP000314986"/>
    </source>
</evidence>
<feature type="domain" description="DNA polymerase alpha subunit B N-terminal" evidence="7">
    <location>
        <begin position="6"/>
        <end position="73"/>
    </location>
</feature>
<feature type="domain" description="DNA polymerase alpha subunit B OB" evidence="8">
    <location>
        <begin position="220"/>
        <end position="319"/>
    </location>
</feature>
<dbReference type="PANTHER" id="PTHR23061">
    <property type="entry name" value="DNA POLYMERASE 2 ALPHA 70 KDA SUBUNIT"/>
    <property type="match status" value="1"/>
</dbReference>
<dbReference type="GO" id="GO:0005658">
    <property type="term" value="C:alpha DNA polymerase:primase complex"/>
    <property type="evidence" value="ECO:0007669"/>
    <property type="project" value="TreeGrafter"/>
</dbReference>
<evidence type="ECO:0000256" key="5">
    <source>
        <dbReference type="ARBA" id="ARBA00023242"/>
    </source>
</evidence>
<reference evidence="10" key="1">
    <citation type="journal article" date="2006" name="Science">
        <title>Ancient noncoding elements conserved in the human genome.</title>
        <authorList>
            <person name="Venkatesh B."/>
            <person name="Kirkness E.F."/>
            <person name="Loh Y.H."/>
            <person name="Halpern A.L."/>
            <person name="Lee A.P."/>
            <person name="Johnson J."/>
            <person name="Dandona N."/>
            <person name="Viswanathan L.D."/>
            <person name="Tay A."/>
            <person name="Venter J.C."/>
            <person name="Strausberg R.L."/>
            <person name="Brenner S."/>
        </authorList>
    </citation>
    <scope>NUCLEOTIDE SEQUENCE [LARGE SCALE GENOMIC DNA]</scope>
</reference>
<reference evidence="10" key="2">
    <citation type="journal article" date="2007" name="PLoS Biol.">
        <title>Survey sequencing and comparative analysis of the elephant shark (Callorhinchus milii) genome.</title>
        <authorList>
            <person name="Venkatesh B."/>
            <person name="Kirkness E.F."/>
            <person name="Loh Y.H."/>
            <person name="Halpern A.L."/>
            <person name="Lee A.P."/>
            <person name="Johnson J."/>
            <person name="Dandona N."/>
            <person name="Viswanathan L.D."/>
            <person name="Tay A."/>
            <person name="Venter J.C."/>
            <person name="Strausberg R.L."/>
            <person name="Brenner S."/>
        </authorList>
    </citation>
    <scope>NUCLEOTIDE SEQUENCE [LARGE SCALE GENOMIC DNA]</scope>
</reference>
<keyword evidence="10" id="KW-1185">Reference proteome</keyword>
<keyword evidence="5" id="KW-0539">Nucleus</keyword>
<feature type="domain" description="DNA polymerase alpha/delta/epsilon subunit B" evidence="6">
    <location>
        <begin position="348"/>
        <end position="414"/>
    </location>
</feature>
<evidence type="ECO:0000256" key="4">
    <source>
        <dbReference type="ARBA" id="ARBA00022705"/>
    </source>
</evidence>
<dbReference type="Ensembl" id="ENSCMIT00000010113.1">
    <property type="protein sequence ID" value="ENSCMIP00000009849.1"/>
    <property type="gene ID" value="ENSCMIG00000005194.1"/>
</dbReference>
<comment type="similarity">
    <text evidence="2">Belongs to the DNA polymerase alpha subunit B family.</text>
</comment>
<evidence type="ECO:0000259" key="6">
    <source>
        <dbReference type="Pfam" id="PF04042"/>
    </source>
</evidence>
<keyword evidence="4" id="KW-0235">DNA replication</keyword>
<evidence type="ECO:0000313" key="9">
    <source>
        <dbReference type="Ensembl" id="ENSCMIP00000009849.1"/>
    </source>
</evidence>
<evidence type="ECO:0000256" key="3">
    <source>
        <dbReference type="ARBA" id="ARBA00018596"/>
    </source>
</evidence>
<dbReference type="InterPro" id="IPR043034">
    <property type="entry name" value="DNA_pol_alpha_B_N_sf"/>
</dbReference>
<dbReference type="PANTHER" id="PTHR23061:SF12">
    <property type="entry name" value="DNA POLYMERASE ALPHA SUBUNIT B"/>
    <property type="match status" value="1"/>
</dbReference>
<evidence type="ECO:0000259" key="8">
    <source>
        <dbReference type="Pfam" id="PF22062"/>
    </source>
</evidence>
<reference evidence="9" key="4">
    <citation type="submission" date="2025-08" db="UniProtKB">
        <authorList>
            <consortium name="Ensembl"/>
        </authorList>
    </citation>
    <scope>IDENTIFICATION</scope>
</reference>
<dbReference type="Pfam" id="PF08418">
    <property type="entry name" value="Pol_alpha_B_N"/>
    <property type="match status" value="1"/>
</dbReference>
<dbReference type="Pfam" id="PF22062">
    <property type="entry name" value="OB_DPOA2"/>
    <property type="match status" value="1"/>
</dbReference>
<evidence type="ECO:0000256" key="2">
    <source>
        <dbReference type="ARBA" id="ARBA00007299"/>
    </source>
</evidence>
<organism evidence="9 10">
    <name type="scientific">Callorhinchus milii</name>
    <name type="common">Ghost shark</name>
    <dbReference type="NCBI Taxonomy" id="7868"/>
    <lineage>
        <taxon>Eukaryota</taxon>
        <taxon>Metazoa</taxon>
        <taxon>Chordata</taxon>
        <taxon>Craniata</taxon>
        <taxon>Vertebrata</taxon>
        <taxon>Chondrichthyes</taxon>
        <taxon>Holocephali</taxon>
        <taxon>Chimaeriformes</taxon>
        <taxon>Callorhinchidae</taxon>
        <taxon>Callorhinchus</taxon>
    </lineage>
</organism>
<sequence>MPVTAEAIEAELATFDLDYEDRGVVATLLEYCMCYRLMEEAIVDEWFAFSATRGNIALDSHNLELFEHEVLSKKVNKARSQAARKNARAVMKDADTLEELVQVEEEEESLLDSYTTPAKMVAQKRALTTPENVRPKRTASLGRSPHLLFSPASFSPSATPSQKYGSRTNRGEVVVSFGGVQGVDWRGAGGHGVSVRPLTSPEETLTHRYKYMFQKQLEIREVLTFRIESLGKALKDHYQIEEFRPVALPAQDTVTVLGQVGCDSNGKLNSKSVVLRGDREQVPVDLSELKEYSLFPGQVVALEGINSTGRCVVASSLHQGVPLPPHTPMSQSEPELETESAAPDQQLVLVACGPYTTSDSITYDPMMDLIDVINKSQPDVCILLGPFVDSKHEQVEVSTSTATTTDHIHTAVTHELSRIEGPNYSVFFKCFSKGLLSGFLVNAR</sequence>
<dbReference type="InParanoid" id="A0A4W3HJX1"/>
<dbReference type="InterPro" id="IPR016722">
    <property type="entry name" value="DNA_pol_alpha_bsu"/>
</dbReference>
<protein>
    <recommendedName>
        <fullName evidence="3">DNA polymerase alpha subunit B</fullName>
    </recommendedName>
</protein>
<dbReference type="AlphaFoldDB" id="A0A4W3HJX1"/>
<evidence type="ECO:0000256" key="1">
    <source>
        <dbReference type="ARBA" id="ARBA00004123"/>
    </source>
</evidence>
<comment type="subcellular location">
    <subcellularLocation>
        <location evidence="1">Nucleus</location>
    </subcellularLocation>
</comment>
<dbReference type="InterPro" id="IPR007185">
    <property type="entry name" value="DNA_pol_a/d/e_bsu"/>
</dbReference>
<dbReference type="Gene3D" id="1.10.8.530">
    <property type="entry name" value="DNA polymerase alpha-primase, subunit B, N-terminal domain"/>
    <property type="match status" value="1"/>
</dbReference>
<reference evidence="10" key="3">
    <citation type="journal article" date="2014" name="Nature">
        <title>Elephant shark genome provides unique insights into gnathostome evolution.</title>
        <authorList>
            <consortium name="International Elephant Shark Genome Sequencing Consortium"/>
            <person name="Venkatesh B."/>
            <person name="Lee A.P."/>
            <person name="Ravi V."/>
            <person name="Maurya A.K."/>
            <person name="Lian M.M."/>
            <person name="Swann J.B."/>
            <person name="Ohta Y."/>
            <person name="Flajnik M.F."/>
            <person name="Sutoh Y."/>
            <person name="Kasahara M."/>
            <person name="Hoon S."/>
            <person name="Gangu V."/>
            <person name="Roy S.W."/>
            <person name="Irimia M."/>
            <person name="Korzh V."/>
            <person name="Kondrychyn I."/>
            <person name="Lim Z.W."/>
            <person name="Tay B.H."/>
            <person name="Tohari S."/>
            <person name="Kong K.W."/>
            <person name="Ho S."/>
            <person name="Lorente-Galdos B."/>
            <person name="Quilez J."/>
            <person name="Marques-Bonet T."/>
            <person name="Raney B.J."/>
            <person name="Ingham P.W."/>
            <person name="Tay A."/>
            <person name="Hillier L.W."/>
            <person name="Minx P."/>
            <person name="Boehm T."/>
            <person name="Wilson R.K."/>
            <person name="Brenner S."/>
            <person name="Warren W.C."/>
        </authorList>
    </citation>
    <scope>NUCLEOTIDE SEQUENCE [LARGE SCALE GENOMIC DNA]</scope>
</reference>
<reference evidence="9" key="5">
    <citation type="submission" date="2025-09" db="UniProtKB">
        <authorList>
            <consortium name="Ensembl"/>
        </authorList>
    </citation>
    <scope>IDENTIFICATION</scope>
</reference>
<dbReference type="GO" id="GO:0003677">
    <property type="term" value="F:DNA binding"/>
    <property type="evidence" value="ECO:0007669"/>
    <property type="project" value="InterPro"/>
</dbReference>
<dbReference type="GO" id="GO:0006270">
    <property type="term" value="P:DNA replication initiation"/>
    <property type="evidence" value="ECO:0007669"/>
    <property type="project" value="TreeGrafter"/>
</dbReference>
<dbReference type="PIRSF" id="PIRSF018300">
    <property type="entry name" value="DNA_pol_alph_2"/>
    <property type="match status" value="1"/>
</dbReference>
<dbReference type="InterPro" id="IPR054300">
    <property type="entry name" value="OB_DPOA2"/>
</dbReference>
<dbReference type="Proteomes" id="UP000314986">
    <property type="component" value="Unassembled WGS sequence"/>
</dbReference>
<dbReference type="InterPro" id="IPR013627">
    <property type="entry name" value="Pol_alpha_B_N"/>
</dbReference>
<accession>A0A4W3HJX1</accession>